<feature type="transmembrane region" description="Helical" evidence="1">
    <location>
        <begin position="272"/>
        <end position="299"/>
    </location>
</feature>
<dbReference type="InterPro" id="IPR015925">
    <property type="entry name" value="Ryanodine_IP3_receptor"/>
</dbReference>
<dbReference type="PANTHER" id="PTHR13715">
    <property type="entry name" value="RYANODINE RECEPTOR AND IP3 RECEPTOR"/>
    <property type="match status" value="1"/>
</dbReference>
<sequence>GSNIVSQVAFLLHGITENFNESNVSVIQDAVKALIEMCAGNYSNQVIAFKGQVTQSVETIMQKDFSSAGATDRYKLKSSCIELLEVMLEETDENSPQLAQWIINHWNIATFLKAMFEFWQAYLGPFNVSTREQLRNSVFRAYHVLRRISDYKGISVDELVGYEKHSKKTDPTSFDKLFDESVDDAKGMWQHCQDWSRSIEVVYKAKSGKKILTRTYFLYEPHKHLGESEKNTIMLRIKRNTPQEKLSDLLKWTEAIRSAQEWKKKVKKSWKFYWLLWASTTRHFILFWLTILINAIVLFSVTAPSDYDNETCAVDGDCNSTTLLYFKPILKPDTPVWYYPAFYILGIVHMILALWMVLQYFAKHWTNIRFEIAITKKI</sequence>
<proteinExistence type="predicted"/>
<accession>A0A1X7TE24</accession>
<dbReference type="InParanoid" id="A0A1X7TE24"/>
<evidence type="ECO:0000256" key="1">
    <source>
        <dbReference type="SAM" id="Phobius"/>
    </source>
</evidence>
<reference evidence="2" key="1">
    <citation type="submission" date="2017-05" db="UniProtKB">
        <authorList>
            <consortium name="EnsemblMetazoa"/>
        </authorList>
    </citation>
    <scope>IDENTIFICATION</scope>
</reference>
<dbReference type="OrthoDB" id="300855at2759"/>
<organism evidence="2">
    <name type="scientific">Amphimedon queenslandica</name>
    <name type="common">Sponge</name>
    <dbReference type="NCBI Taxonomy" id="400682"/>
    <lineage>
        <taxon>Eukaryota</taxon>
        <taxon>Metazoa</taxon>
        <taxon>Porifera</taxon>
        <taxon>Demospongiae</taxon>
        <taxon>Heteroscleromorpha</taxon>
        <taxon>Haplosclerida</taxon>
        <taxon>Niphatidae</taxon>
        <taxon>Amphimedon</taxon>
    </lineage>
</organism>
<keyword evidence="1" id="KW-0472">Membrane</keyword>
<keyword evidence="1" id="KW-0812">Transmembrane</keyword>
<feature type="transmembrane region" description="Helical" evidence="1">
    <location>
        <begin position="337"/>
        <end position="358"/>
    </location>
</feature>
<dbReference type="AlphaFoldDB" id="A0A1X7TE24"/>
<dbReference type="GO" id="GO:0006816">
    <property type="term" value="P:calcium ion transport"/>
    <property type="evidence" value="ECO:0007669"/>
    <property type="project" value="InterPro"/>
</dbReference>
<dbReference type="EnsemblMetazoa" id="Aqu2.1.12739_001">
    <property type="protein sequence ID" value="Aqu2.1.12739_001"/>
    <property type="gene ID" value="Aqu2.1.12739"/>
</dbReference>
<name>A0A1X7TE24_AMPQE</name>
<evidence type="ECO:0008006" key="3">
    <source>
        <dbReference type="Google" id="ProtNLM"/>
    </source>
</evidence>
<dbReference type="PANTHER" id="PTHR13715:SF99">
    <property type="entry name" value="INOSITOL 1,4,5-TRISPHOSPHATE RECEPTOR-LIKE PROTEIN A"/>
    <property type="match status" value="1"/>
</dbReference>
<keyword evidence="1" id="KW-1133">Transmembrane helix</keyword>
<evidence type="ECO:0000313" key="2">
    <source>
        <dbReference type="EnsemblMetazoa" id="Aqu2.1.12739_001"/>
    </source>
</evidence>
<protein>
    <recommendedName>
        <fullName evidence="3">RyR/IP3R Homology associated domain-containing protein</fullName>
    </recommendedName>
</protein>